<dbReference type="PANTHER" id="PTHR18964">
    <property type="entry name" value="ROK (REPRESSOR, ORF, KINASE) FAMILY"/>
    <property type="match status" value="1"/>
</dbReference>
<proteinExistence type="inferred from homology"/>
<dbReference type="Pfam" id="PF00480">
    <property type="entry name" value="ROK"/>
    <property type="match status" value="1"/>
</dbReference>
<protein>
    <submittedName>
        <fullName evidence="2">ROK family protein</fullName>
    </submittedName>
</protein>
<dbReference type="Proteomes" id="UP000771749">
    <property type="component" value="Unassembled WGS sequence"/>
</dbReference>
<comment type="caution">
    <text evidence="2">The sequence shown here is derived from an EMBL/GenBank/DDBJ whole genome shotgun (WGS) entry which is preliminary data.</text>
</comment>
<gene>
    <name evidence="2" type="ORF">IAC07_06730</name>
</gene>
<name>A0A940DP97_9BACT</name>
<sequence>MANFQTDSRIVLTLDAGGTNMVFGAMQGGKFIVDPITLPSNANNLDLCLDTMVIGFSSVINKLKEKPVAISFAFPGPADYPHGIIGGYLPNFPSFRDGVALGPFLEGKFGIPVFINNDGDLFAYGEALGGMLPETNERLREAGSEKRYHNLIGYTFGTGFGIGTVINGELNRGDNSCVETFCLPHSKINGVIVEEGVAVRAVKRVYGELSGNPDHGLEPKDIFDVAEGQKEGDREAAARAFFEMGEVAGDAMATAVTLIDGLIVIGGGITAAKKYIMPGLLKSLRSKISTLSGEELNRVQMKVYDLDSDEEFAEFARGEQRYIKVYGTDREVSYDPQKRIGVAISKMGASKAISTGAYTFALDQLDKAARQ</sequence>
<dbReference type="SUPFAM" id="SSF53067">
    <property type="entry name" value="Actin-like ATPase domain"/>
    <property type="match status" value="1"/>
</dbReference>
<reference evidence="2" key="1">
    <citation type="submission" date="2020-10" db="EMBL/GenBank/DDBJ databases">
        <authorList>
            <person name="Gilroy R."/>
        </authorList>
    </citation>
    <scope>NUCLEOTIDE SEQUENCE</scope>
    <source>
        <strain evidence="2">F1-3629</strain>
    </source>
</reference>
<dbReference type="AlphaFoldDB" id="A0A940DP97"/>
<accession>A0A940DP97</accession>
<dbReference type="CDD" id="cd23763">
    <property type="entry name" value="ASKHA_ATPase_ROK"/>
    <property type="match status" value="1"/>
</dbReference>
<evidence type="ECO:0000313" key="3">
    <source>
        <dbReference type="Proteomes" id="UP000771749"/>
    </source>
</evidence>
<reference evidence="2" key="2">
    <citation type="journal article" date="2021" name="PeerJ">
        <title>Extensive microbial diversity within the chicken gut microbiome revealed by metagenomics and culture.</title>
        <authorList>
            <person name="Gilroy R."/>
            <person name="Ravi A."/>
            <person name="Getino M."/>
            <person name="Pursley I."/>
            <person name="Horton D.L."/>
            <person name="Alikhan N.F."/>
            <person name="Baker D."/>
            <person name="Gharbi K."/>
            <person name="Hall N."/>
            <person name="Watson M."/>
            <person name="Adriaenssens E.M."/>
            <person name="Foster-Nyarko E."/>
            <person name="Jarju S."/>
            <person name="Secka A."/>
            <person name="Antonio M."/>
            <person name="Oren A."/>
            <person name="Chaudhuri R.R."/>
            <person name="La Ragione R."/>
            <person name="Hildebrand F."/>
            <person name="Pallen M.J."/>
        </authorList>
    </citation>
    <scope>NUCLEOTIDE SEQUENCE</scope>
    <source>
        <strain evidence="2">F1-3629</strain>
    </source>
</reference>
<dbReference type="PANTHER" id="PTHR18964:SF149">
    <property type="entry name" value="BIFUNCTIONAL UDP-N-ACETYLGLUCOSAMINE 2-EPIMERASE_N-ACETYLMANNOSAMINE KINASE"/>
    <property type="match status" value="1"/>
</dbReference>
<dbReference type="Gene3D" id="3.30.420.40">
    <property type="match status" value="2"/>
</dbReference>
<evidence type="ECO:0000256" key="1">
    <source>
        <dbReference type="ARBA" id="ARBA00006479"/>
    </source>
</evidence>
<dbReference type="InterPro" id="IPR000600">
    <property type="entry name" value="ROK"/>
</dbReference>
<dbReference type="EMBL" id="JADIMJ010000100">
    <property type="protein sequence ID" value="MBO8454396.1"/>
    <property type="molecule type" value="Genomic_DNA"/>
</dbReference>
<dbReference type="InterPro" id="IPR043129">
    <property type="entry name" value="ATPase_NBD"/>
</dbReference>
<organism evidence="2 3">
    <name type="scientific">Candidatus Cryptobacteroides gallistercoris</name>
    <dbReference type="NCBI Taxonomy" id="2840765"/>
    <lineage>
        <taxon>Bacteria</taxon>
        <taxon>Pseudomonadati</taxon>
        <taxon>Bacteroidota</taxon>
        <taxon>Bacteroidia</taxon>
        <taxon>Bacteroidales</taxon>
        <taxon>Candidatus Cryptobacteroides</taxon>
    </lineage>
</organism>
<comment type="similarity">
    <text evidence="1">Belongs to the ROK (NagC/XylR) family.</text>
</comment>
<evidence type="ECO:0000313" key="2">
    <source>
        <dbReference type="EMBL" id="MBO8454396.1"/>
    </source>
</evidence>